<dbReference type="Proteomes" id="UP001469365">
    <property type="component" value="Unassembled WGS sequence"/>
</dbReference>
<comment type="caution">
    <text evidence="3">The sequence shown here is derived from an EMBL/GenBank/DDBJ whole genome shotgun (WGS) entry which is preliminary data.</text>
</comment>
<evidence type="ECO:0000259" key="2">
    <source>
        <dbReference type="Pfam" id="PF13229"/>
    </source>
</evidence>
<evidence type="ECO:0000259" key="1">
    <source>
        <dbReference type="Pfam" id="PF12708"/>
    </source>
</evidence>
<reference evidence="3 4" key="1">
    <citation type="submission" date="2024-04" db="EMBL/GenBank/DDBJ databases">
        <title>draft genome sequnece of Paenibacillus filicis.</title>
        <authorList>
            <person name="Kim D.-U."/>
        </authorList>
    </citation>
    <scope>NUCLEOTIDE SEQUENCE [LARGE SCALE GENOMIC DNA]</scope>
    <source>
        <strain evidence="3 4">KACC14197</strain>
    </source>
</reference>
<dbReference type="Pfam" id="PF13229">
    <property type="entry name" value="Beta_helix"/>
    <property type="match status" value="1"/>
</dbReference>
<dbReference type="RefSeq" id="WP_341419099.1">
    <property type="nucleotide sequence ID" value="NZ_JBBPCC010000025.1"/>
</dbReference>
<keyword evidence="4" id="KW-1185">Reference proteome</keyword>
<dbReference type="InterPro" id="IPR006311">
    <property type="entry name" value="TAT_signal"/>
</dbReference>
<dbReference type="InterPro" id="IPR022441">
    <property type="entry name" value="Para_beta_helix_rpt-2"/>
</dbReference>
<evidence type="ECO:0000313" key="4">
    <source>
        <dbReference type="Proteomes" id="UP001469365"/>
    </source>
</evidence>
<feature type="domain" description="Right handed beta helix" evidence="2">
    <location>
        <begin position="278"/>
        <end position="429"/>
    </location>
</feature>
<feature type="domain" description="Rhamnogalacturonase A/B/Epimerase-like pectate lyase" evidence="1">
    <location>
        <begin position="57"/>
        <end position="262"/>
    </location>
</feature>
<dbReference type="InterPro" id="IPR039448">
    <property type="entry name" value="Beta_helix"/>
</dbReference>
<dbReference type="SUPFAM" id="SSF51126">
    <property type="entry name" value="Pectin lyase-like"/>
    <property type="match status" value="2"/>
</dbReference>
<name>A0ABU9DUP8_9BACL</name>
<dbReference type="SMART" id="SM00710">
    <property type="entry name" value="PbH1"/>
    <property type="match status" value="8"/>
</dbReference>
<protein>
    <submittedName>
        <fullName evidence="3">Right-handed parallel beta-helix repeat-containing protein</fullName>
    </submittedName>
</protein>
<dbReference type="InterPro" id="IPR011050">
    <property type="entry name" value="Pectin_lyase_fold/virulence"/>
</dbReference>
<gene>
    <name evidence="3" type="ORF">WMW72_29090</name>
</gene>
<organism evidence="3 4">
    <name type="scientific">Paenibacillus filicis</name>
    <dbReference type="NCBI Taxonomy" id="669464"/>
    <lineage>
        <taxon>Bacteria</taxon>
        <taxon>Bacillati</taxon>
        <taxon>Bacillota</taxon>
        <taxon>Bacilli</taxon>
        <taxon>Bacillales</taxon>
        <taxon>Paenibacillaceae</taxon>
        <taxon>Paenibacillus</taxon>
    </lineage>
</organism>
<dbReference type="Pfam" id="PF12708">
    <property type="entry name" value="Pect-lyase_RHGA_epim"/>
    <property type="match status" value="1"/>
</dbReference>
<dbReference type="InterPro" id="IPR006626">
    <property type="entry name" value="PbH1"/>
</dbReference>
<accession>A0ABU9DUP8</accession>
<dbReference type="NCBIfam" id="TIGR03804">
    <property type="entry name" value="para_beta_helix"/>
    <property type="match status" value="1"/>
</dbReference>
<dbReference type="PROSITE" id="PS51318">
    <property type="entry name" value="TAT"/>
    <property type="match status" value="1"/>
</dbReference>
<dbReference type="Gene3D" id="2.160.20.10">
    <property type="entry name" value="Single-stranded right-handed beta-helix, Pectin lyase-like"/>
    <property type="match status" value="2"/>
</dbReference>
<proteinExistence type="predicted"/>
<sequence length="444" mass="46003">MSTESESPREKTWSRRKLIAAMGTTAAGLMLGGGLKSAAAAPVSPPGQPSFGNAPGWVNVKDYGAKGNGFAHENDASAIRAAMEVAGRGRFGGTVYFPAGTYMIDSSLVLLSKVRLVGDGIGASTIKSIRSGIPLLLGNQVKMATIEHLSLEGHGLVPGGELVERGVDLKDCEQVVVRNCSFYWIVNGIGVRTSRGVTIEHCSFDTMVPVEAASQGYGIFLEGGERHIVANNRFTQLDKPCIYITAGSSYSSIVNNVASSCKASLITVSSPIQPCSRLRIEGNQVTAAGLSKGDTSCRQGIVLRGYCTDNVIAGNMVARAAEAGIALEGDAAAKTERPTGNLITGNQIVDCPAGVTLVNSDANTVTGNDVRRAKTGISLSVLGEKDGSFCLDNVVTGNALFRCSEAGIRIASKRCQSTGVFGNGGSGNGEAVADSGQDTVRSGF</sequence>
<dbReference type="EMBL" id="JBBPCC010000025">
    <property type="protein sequence ID" value="MEK8131971.1"/>
    <property type="molecule type" value="Genomic_DNA"/>
</dbReference>
<dbReference type="InterPro" id="IPR024535">
    <property type="entry name" value="RHGA/B-epi-like_pectate_lyase"/>
</dbReference>
<evidence type="ECO:0000313" key="3">
    <source>
        <dbReference type="EMBL" id="MEK8131971.1"/>
    </source>
</evidence>
<dbReference type="InterPro" id="IPR012334">
    <property type="entry name" value="Pectin_lyas_fold"/>
</dbReference>